<comment type="caution">
    <text evidence="8">The sequence shown here is derived from an EMBL/GenBank/DDBJ whole genome shotgun (WGS) entry which is preliminary data.</text>
</comment>
<evidence type="ECO:0000256" key="2">
    <source>
        <dbReference type="ARBA" id="ARBA00022475"/>
    </source>
</evidence>
<keyword evidence="4" id="KW-0808">Transferase</keyword>
<feature type="transmembrane region" description="Helical" evidence="7">
    <location>
        <begin position="12"/>
        <end position="39"/>
    </location>
</feature>
<dbReference type="Proteomes" id="UP000611723">
    <property type="component" value="Unassembled WGS sequence"/>
</dbReference>
<reference evidence="8" key="1">
    <citation type="submission" date="2021-01" db="EMBL/GenBank/DDBJ databases">
        <title>Marivirga aurantiaca sp. nov., isolated from intertidal surface sediments.</title>
        <authorList>
            <person name="Zhang M."/>
        </authorList>
    </citation>
    <scope>NUCLEOTIDE SEQUENCE</scope>
    <source>
        <strain evidence="8">S37H4</strain>
    </source>
</reference>
<evidence type="ECO:0000313" key="8">
    <source>
        <dbReference type="EMBL" id="MBK6265907.1"/>
    </source>
</evidence>
<dbReference type="PANTHER" id="PTHR30606">
    <property type="entry name" value="LIPID A BIOSYNTHESIS LAUROYL ACYLTRANSFERASE"/>
    <property type="match status" value="1"/>
</dbReference>
<name>A0A934WZT7_9BACT</name>
<keyword evidence="7" id="KW-1133">Transmembrane helix</keyword>
<evidence type="ECO:0000256" key="4">
    <source>
        <dbReference type="ARBA" id="ARBA00022679"/>
    </source>
</evidence>
<keyword evidence="9" id="KW-1185">Reference proteome</keyword>
<dbReference type="PANTHER" id="PTHR30606:SF10">
    <property type="entry name" value="PHOSPHATIDYLINOSITOL MANNOSIDE ACYLTRANSFERASE"/>
    <property type="match status" value="1"/>
</dbReference>
<evidence type="ECO:0000256" key="7">
    <source>
        <dbReference type="SAM" id="Phobius"/>
    </source>
</evidence>
<keyword evidence="7" id="KW-0812">Transmembrane</keyword>
<evidence type="ECO:0000256" key="5">
    <source>
        <dbReference type="ARBA" id="ARBA00023136"/>
    </source>
</evidence>
<keyword evidence="3" id="KW-0997">Cell inner membrane</keyword>
<evidence type="ECO:0000256" key="3">
    <source>
        <dbReference type="ARBA" id="ARBA00022519"/>
    </source>
</evidence>
<dbReference type="GO" id="GO:0016746">
    <property type="term" value="F:acyltransferase activity"/>
    <property type="evidence" value="ECO:0007669"/>
    <property type="project" value="UniProtKB-KW"/>
</dbReference>
<dbReference type="InterPro" id="IPR004960">
    <property type="entry name" value="LipA_acyltrans"/>
</dbReference>
<dbReference type="EMBL" id="JAEQBW010000005">
    <property type="protein sequence ID" value="MBK6265907.1"/>
    <property type="molecule type" value="Genomic_DNA"/>
</dbReference>
<dbReference type="RefSeq" id="WP_201431581.1">
    <property type="nucleotide sequence ID" value="NZ_JAEQBW010000005.1"/>
</dbReference>
<keyword evidence="6 8" id="KW-0012">Acyltransferase</keyword>
<sequence>MDYLIYLILKSVIYAGSVLPFWVLHGLSNFLYWNVYYVFDYRKKVVRSNLKNSFPEKTEGELKAIEKKFYKHLCDIMVESLKSFTISEKEIKKRHKFINPEVAQKYIDEGYNISFIAPHYNNWEWFIMSLNFIKEPVNPKVLVMYAVLKNPYMEKLIKKSRSRMGTIMFPKAETMRQIVNYKNEQHFLCFAADQAPHNPYNSYWMEFLGQETAVFFGAEKLTKAKGYIPIYMRAQKKARSYYEIELEVITDKPQATEHGYITEKFMKLLENDLHKEPAYWLWSHKRWKKKKPADFEEKRNSVSQD</sequence>
<evidence type="ECO:0000256" key="1">
    <source>
        <dbReference type="ARBA" id="ARBA00004533"/>
    </source>
</evidence>
<protein>
    <submittedName>
        <fullName evidence="8">Lysophospholipid acyltransferase family protein</fullName>
    </submittedName>
</protein>
<dbReference type="Pfam" id="PF03279">
    <property type="entry name" value="Lip_A_acyltrans"/>
    <property type="match status" value="1"/>
</dbReference>
<organism evidence="8 9">
    <name type="scientific">Marivirga aurantiaca</name>
    <dbReference type="NCBI Taxonomy" id="2802615"/>
    <lineage>
        <taxon>Bacteria</taxon>
        <taxon>Pseudomonadati</taxon>
        <taxon>Bacteroidota</taxon>
        <taxon>Cytophagia</taxon>
        <taxon>Cytophagales</taxon>
        <taxon>Marivirgaceae</taxon>
        <taxon>Marivirga</taxon>
    </lineage>
</organism>
<dbReference type="AlphaFoldDB" id="A0A934WZT7"/>
<gene>
    <name evidence="8" type="ORF">JKA74_12765</name>
</gene>
<comment type="subcellular location">
    <subcellularLocation>
        <location evidence="1">Cell inner membrane</location>
    </subcellularLocation>
</comment>
<dbReference type="GO" id="GO:0009247">
    <property type="term" value="P:glycolipid biosynthetic process"/>
    <property type="evidence" value="ECO:0007669"/>
    <property type="project" value="UniProtKB-ARBA"/>
</dbReference>
<keyword evidence="2" id="KW-1003">Cell membrane</keyword>
<proteinExistence type="predicted"/>
<evidence type="ECO:0000313" key="9">
    <source>
        <dbReference type="Proteomes" id="UP000611723"/>
    </source>
</evidence>
<dbReference type="CDD" id="cd07984">
    <property type="entry name" value="LPLAT_LABLAT-like"/>
    <property type="match status" value="1"/>
</dbReference>
<dbReference type="GO" id="GO:0005886">
    <property type="term" value="C:plasma membrane"/>
    <property type="evidence" value="ECO:0007669"/>
    <property type="project" value="UniProtKB-SubCell"/>
</dbReference>
<evidence type="ECO:0000256" key="6">
    <source>
        <dbReference type="ARBA" id="ARBA00023315"/>
    </source>
</evidence>
<accession>A0A934WZT7</accession>
<keyword evidence="5 7" id="KW-0472">Membrane</keyword>